<keyword evidence="2 3" id="KW-0687">Ribonucleoprotein</keyword>
<dbReference type="OrthoDB" id="9807878at2"/>
<dbReference type="GO" id="GO:0015935">
    <property type="term" value="C:small ribosomal subunit"/>
    <property type="evidence" value="ECO:0007669"/>
    <property type="project" value="TreeGrafter"/>
</dbReference>
<dbReference type="Proteomes" id="UP000036873">
    <property type="component" value="Unassembled WGS sequence"/>
</dbReference>
<evidence type="ECO:0000313" key="4">
    <source>
        <dbReference type="EMBL" id="KNZ41527.1"/>
    </source>
</evidence>
<evidence type="ECO:0000256" key="3">
    <source>
        <dbReference type="HAMAP-Rule" id="MF_00385"/>
    </source>
</evidence>
<sequence>MAVKIRLKRMGKKKKPFYRIVVADARAPRDGKFIEEIGYYNPCVDPSLVKVDADRAKVWLANGAKPTDTVKYLLKRENVIE</sequence>
<dbReference type="SUPFAM" id="SSF54565">
    <property type="entry name" value="Ribosomal protein S16"/>
    <property type="match status" value="1"/>
</dbReference>
<evidence type="ECO:0000313" key="5">
    <source>
        <dbReference type="Proteomes" id="UP000036873"/>
    </source>
</evidence>
<dbReference type="InterPro" id="IPR023803">
    <property type="entry name" value="Ribosomal_bS16_dom_sf"/>
</dbReference>
<dbReference type="PATRIC" id="fig|52689.4.peg.1437"/>
<dbReference type="HAMAP" id="MF_00385">
    <property type="entry name" value="Ribosomal_bS16"/>
    <property type="match status" value="1"/>
</dbReference>
<dbReference type="Pfam" id="PF00886">
    <property type="entry name" value="Ribosomal_S16"/>
    <property type="match status" value="1"/>
</dbReference>
<reference evidence="5" key="1">
    <citation type="submission" date="2015-07" db="EMBL/GenBank/DDBJ databases">
        <title>Draft genome sequence of Acetobacterium bakii DSM 8293, a potential psychrophilic chemical producer through syngas fermentation.</title>
        <authorList>
            <person name="Song Y."/>
            <person name="Hwang S."/>
            <person name="Cho B.-K."/>
        </authorList>
    </citation>
    <scope>NUCLEOTIDE SEQUENCE [LARGE SCALE GENOMIC DNA]</scope>
    <source>
        <strain evidence="5">DSM 8239</strain>
    </source>
</reference>
<name>A0A0L6TZM0_9FIRM</name>
<organism evidence="4 5">
    <name type="scientific">Acetobacterium bakii</name>
    <dbReference type="NCBI Taxonomy" id="52689"/>
    <lineage>
        <taxon>Bacteria</taxon>
        <taxon>Bacillati</taxon>
        <taxon>Bacillota</taxon>
        <taxon>Clostridia</taxon>
        <taxon>Eubacteriales</taxon>
        <taxon>Eubacteriaceae</taxon>
        <taxon>Acetobacterium</taxon>
    </lineage>
</organism>
<gene>
    <name evidence="3 4" type="primary">rpsP</name>
    <name evidence="4" type="ORF">AKG39_11065</name>
</gene>
<keyword evidence="5" id="KW-1185">Reference proteome</keyword>
<comment type="similarity">
    <text evidence="3">Belongs to the bacterial ribosomal protein bS16 family.</text>
</comment>
<keyword evidence="1 3" id="KW-0689">Ribosomal protein</keyword>
<evidence type="ECO:0000256" key="1">
    <source>
        <dbReference type="ARBA" id="ARBA00022980"/>
    </source>
</evidence>
<dbReference type="Gene3D" id="3.30.1320.10">
    <property type="match status" value="1"/>
</dbReference>
<accession>A0A0L6TZM0</accession>
<proteinExistence type="inferred from homology"/>
<dbReference type="PROSITE" id="PS00732">
    <property type="entry name" value="RIBOSOMAL_S16"/>
    <property type="match status" value="1"/>
</dbReference>
<dbReference type="AlphaFoldDB" id="A0A0L6TZM0"/>
<comment type="caution">
    <text evidence="4">The sequence shown here is derived from an EMBL/GenBank/DDBJ whole genome shotgun (WGS) entry which is preliminary data.</text>
</comment>
<dbReference type="PANTHER" id="PTHR12919">
    <property type="entry name" value="30S RIBOSOMAL PROTEIN S16"/>
    <property type="match status" value="1"/>
</dbReference>
<protein>
    <recommendedName>
        <fullName evidence="3">Small ribosomal subunit protein bS16</fullName>
    </recommendedName>
</protein>
<dbReference type="GO" id="GO:0006412">
    <property type="term" value="P:translation"/>
    <property type="evidence" value="ECO:0007669"/>
    <property type="project" value="UniProtKB-UniRule"/>
</dbReference>
<dbReference type="PANTHER" id="PTHR12919:SF20">
    <property type="entry name" value="SMALL RIBOSOMAL SUBUNIT PROTEIN BS16M"/>
    <property type="match status" value="1"/>
</dbReference>
<dbReference type="InterPro" id="IPR000307">
    <property type="entry name" value="Ribosomal_bS16"/>
</dbReference>
<dbReference type="EMBL" id="LGYO01000027">
    <property type="protein sequence ID" value="KNZ41527.1"/>
    <property type="molecule type" value="Genomic_DNA"/>
</dbReference>
<dbReference type="RefSeq" id="WP_050740459.1">
    <property type="nucleotide sequence ID" value="NZ_LGYO01000027.1"/>
</dbReference>
<dbReference type="GO" id="GO:0005737">
    <property type="term" value="C:cytoplasm"/>
    <property type="evidence" value="ECO:0007669"/>
    <property type="project" value="UniProtKB-ARBA"/>
</dbReference>
<dbReference type="STRING" id="52689.AKG39_11065"/>
<dbReference type="InterPro" id="IPR020592">
    <property type="entry name" value="Ribosomal_bS16_CS"/>
</dbReference>
<dbReference type="GO" id="GO:0003735">
    <property type="term" value="F:structural constituent of ribosome"/>
    <property type="evidence" value="ECO:0007669"/>
    <property type="project" value="InterPro"/>
</dbReference>
<evidence type="ECO:0000256" key="2">
    <source>
        <dbReference type="ARBA" id="ARBA00023274"/>
    </source>
</evidence>
<dbReference type="NCBIfam" id="TIGR00002">
    <property type="entry name" value="S16"/>
    <property type="match status" value="1"/>
</dbReference>